<dbReference type="CDD" id="cd00088">
    <property type="entry name" value="HPT"/>
    <property type="match status" value="1"/>
</dbReference>
<dbReference type="InterPro" id="IPR008207">
    <property type="entry name" value="Sig_transdc_His_kin_Hpt_dom"/>
</dbReference>
<dbReference type="PROSITE" id="PS50894">
    <property type="entry name" value="HPT"/>
    <property type="match status" value="1"/>
</dbReference>
<feature type="region of interest" description="Disordered" evidence="2">
    <location>
        <begin position="765"/>
        <end position="785"/>
    </location>
</feature>
<feature type="compositionally biased region" description="Acidic residues" evidence="2">
    <location>
        <begin position="691"/>
        <end position="700"/>
    </location>
</feature>
<dbReference type="RefSeq" id="WP_283756220.1">
    <property type="nucleotide sequence ID" value="NZ_JAQOSQ010000001.1"/>
</dbReference>
<protein>
    <submittedName>
        <fullName evidence="4">Hpt domain-containing protein</fullName>
    </submittedName>
</protein>
<accession>A0ABT7BQU0</accession>
<dbReference type="InterPro" id="IPR051315">
    <property type="entry name" value="Bact_Chemotaxis_CheA"/>
</dbReference>
<dbReference type="EMBL" id="JAQOSQ010000001">
    <property type="protein sequence ID" value="MDJ1181563.1"/>
    <property type="molecule type" value="Genomic_DNA"/>
</dbReference>
<feature type="compositionally biased region" description="Basic and acidic residues" evidence="2">
    <location>
        <begin position="765"/>
        <end position="775"/>
    </location>
</feature>
<dbReference type="InterPro" id="IPR036641">
    <property type="entry name" value="HPT_dom_sf"/>
</dbReference>
<dbReference type="PANTHER" id="PTHR43395:SF1">
    <property type="entry name" value="CHEMOTAXIS PROTEIN CHEA"/>
    <property type="match status" value="1"/>
</dbReference>
<dbReference type="Gene3D" id="1.20.120.160">
    <property type="entry name" value="HPT domain"/>
    <property type="match status" value="1"/>
</dbReference>
<evidence type="ECO:0000313" key="4">
    <source>
        <dbReference type="EMBL" id="MDJ1181563.1"/>
    </source>
</evidence>
<dbReference type="Proteomes" id="UP001232992">
    <property type="component" value="Unassembled WGS sequence"/>
</dbReference>
<comment type="caution">
    <text evidence="4">The sequence shown here is derived from an EMBL/GenBank/DDBJ whole genome shotgun (WGS) entry which is preliminary data.</text>
</comment>
<feature type="compositionally biased region" description="Polar residues" evidence="2">
    <location>
        <begin position="710"/>
        <end position="722"/>
    </location>
</feature>
<evidence type="ECO:0000313" key="5">
    <source>
        <dbReference type="Proteomes" id="UP001232992"/>
    </source>
</evidence>
<dbReference type="SUPFAM" id="SSF47226">
    <property type="entry name" value="Histidine-containing phosphotransfer domain, HPT domain"/>
    <property type="match status" value="1"/>
</dbReference>
<keyword evidence="1" id="KW-0597">Phosphoprotein</keyword>
<feature type="region of interest" description="Disordered" evidence="2">
    <location>
        <begin position="813"/>
        <end position="1021"/>
    </location>
</feature>
<feature type="compositionally biased region" description="Acidic residues" evidence="2">
    <location>
        <begin position="655"/>
        <end position="682"/>
    </location>
</feature>
<organism evidence="4 5">
    <name type="scientific">Roseofilum casamattae BLCC-M143</name>
    <dbReference type="NCBI Taxonomy" id="3022442"/>
    <lineage>
        <taxon>Bacteria</taxon>
        <taxon>Bacillati</taxon>
        <taxon>Cyanobacteriota</taxon>
        <taxon>Cyanophyceae</taxon>
        <taxon>Desertifilales</taxon>
        <taxon>Desertifilaceae</taxon>
        <taxon>Roseofilum</taxon>
        <taxon>Roseofilum casamattae</taxon>
    </lineage>
</organism>
<dbReference type="SMART" id="SM00073">
    <property type="entry name" value="HPT"/>
    <property type="match status" value="1"/>
</dbReference>
<feature type="compositionally biased region" description="Low complexity" evidence="2">
    <location>
        <begin position="322"/>
        <end position="339"/>
    </location>
</feature>
<gene>
    <name evidence="4" type="ORF">PMH09_00005</name>
</gene>
<feature type="region of interest" description="Disordered" evidence="2">
    <location>
        <begin position="309"/>
        <end position="342"/>
    </location>
</feature>
<reference evidence="4 5" key="1">
    <citation type="submission" date="2023-01" db="EMBL/GenBank/DDBJ databases">
        <title>Novel diversity within Roseofilum (Cyanobacteria; Desertifilaceae) from marine benthic mats with descriptions of four novel species.</title>
        <authorList>
            <person name="Wang Y."/>
            <person name="Berthold D.E."/>
            <person name="Hu J."/>
            <person name="Lefler F.W."/>
            <person name="Laughinghouse H.D. IV."/>
        </authorList>
    </citation>
    <scope>NUCLEOTIDE SEQUENCE [LARGE SCALE GENOMIC DNA]</scope>
    <source>
        <strain evidence="4 5">BLCC-M143</strain>
    </source>
</reference>
<dbReference type="PANTHER" id="PTHR43395">
    <property type="entry name" value="SENSOR HISTIDINE KINASE CHEA"/>
    <property type="match status" value="1"/>
</dbReference>
<feature type="non-terminal residue" evidence="4">
    <location>
        <position position="1021"/>
    </location>
</feature>
<feature type="modified residue" description="Phosphohistidine" evidence="1">
    <location>
        <position position="49"/>
    </location>
</feature>
<feature type="region of interest" description="Disordered" evidence="2">
    <location>
        <begin position="654"/>
        <end position="726"/>
    </location>
</feature>
<evidence type="ECO:0000256" key="2">
    <source>
        <dbReference type="SAM" id="MobiDB-lite"/>
    </source>
</evidence>
<feature type="domain" description="HPt" evidence="3">
    <location>
        <begin position="2"/>
        <end position="106"/>
    </location>
</feature>
<sequence length="1021" mass="113786">MEQDSLNRIMGYFLEEAKDHLSIIEQGLSNLEQTIHDVELVNEIFRAAHSIKGGAAMLGATAVQRTAHSLEDYFKVLKDNPTYATANLQSLLLRVFDGLSELVENLEEDESVREPKDASILKSLAPLLQELEQTLLTSSPAPVSANLADAPTMGWSLLENAEETPLAARALSSISDPEHSAKLLIFQSDIPRQLRELLQGFKQPDTPASRQHLQTLCESLKQAGENFDLWQWADLVTLVQGAIANTDSIYVHLAPVIIKDLKQARDLVLAGTPEKIQSSQDLLNLQQESLVDPASDPELQTLLGIGTEEETDRFETGEAGNISTPSPSISTSIDPPSSSQQYSIPEVGQNELNTLADLFAGEEPNSELTWESDSGMAAIDDTWMIGYPDNEDFSDLSEFLDDRPWEESSLGTINAYAANGVSDRQLPATPDNDGDRKLKEVLKIEENIMSDNSPNPLENNLSELEDSNEFNDFLDLDFESLNEGDLDEEIDLDITDISGQEDLAEIPELELELELPEEEDSLQEIEDLFPVEEENPSEEFDKDLQNLNELFDGLSEVELEDAATLYSEPAIDRGVDETTEEIDDEMDLLDLEFFDDNEREDDVDDINLDLFEENDREDSEVEDALDLAIDEEETESQPIETLESLEVDSLQEIQENIEPEEIEDLSLEMPADGDLESDDELLLAETNTEQLDSDAEEELSLNDLERDSQENPVWSESITSDGENSEKELDAFDLMMVAESDEIDSLSSKSDDVVDDFFTISNDRSEIRDRSKSAESDDFFEDRDNGIAVESPLMKISSSVELETEDVEDLELSLDEEADSELDDLSLDMDEESSDLELSLDEEADSELDDLSLDMDEESSDLELSLDEEADSELDDLSLNMDEESSDLELSLDEEAGAELDDLSLDMDEESSDLELSLDEEADSELDDLSLDMDEESSDLELSLDEEADSELDDLSLDMEEESLDLELSLDEEADSELDDLSLNMDEESSDLELSLDEEAGAELDDLSLDMDEESSDLELS</sequence>
<proteinExistence type="predicted"/>
<keyword evidence="5" id="KW-1185">Reference proteome</keyword>
<dbReference type="Pfam" id="PF01627">
    <property type="entry name" value="Hpt"/>
    <property type="match status" value="1"/>
</dbReference>
<name>A0ABT7BQU0_9CYAN</name>
<evidence type="ECO:0000259" key="3">
    <source>
        <dbReference type="PROSITE" id="PS50894"/>
    </source>
</evidence>
<evidence type="ECO:0000256" key="1">
    <source>
        <dbReference type="PROSITE-ProRule" id="PRU00110"/>
    </source>
</evidence>